<name>M8CCB6_AEGTA</name>
<dbReference type="SUPFAM" id="SSF48592">
    <property type="entry name" value="GroEL equatorial domain-like"/>
    <property type="match status" value="1"/>
</dbReference>
<dbReference type="AlphaFoldDB" id="M8CCB6"/>
<evidence type="ECO:0000256" key="1">
    <source>
        <dbReference type="ARBA" id="ARBA00022741"/>
    </source>
</evidence>
<dbReference type="PANTHER" id="PTHR11353">
    <property type="entry name" value="CHAPERONIN"/>
    <property type="match status" value="1"/>
</dbReference>
<dbReference type="InterPro" id="IPR027413">
    <property type="entry name" value="GROEL-like_equatorial_sf"/>
</dbReference>
<evidence type="ECO:0000313" key="4">
    <source>
        <dbReference type="EnsemblPlants" id="EMT24752"/>
    </source>
</evidence>
<proteinExistence type="predicted"/>
<dbReference type="Pfam" id="PF00118">
    <property type="entry name" value="Cpn60_TCP1"/>
    <property type="match status" value="1"/>
</dbReference>
<organism evidence="4">
    <name type="scientific">Aegilops tauschii</name>
    <name type="common">Tausch's goatgrass</name>
    <name type="synonym">Aegilops squarrosa</name>
    <dbReference type="NCBI Taxonomy" id="37682"/>
    <lineage>
        <taxon>Eukaryota</taxon>
        <taxon>Viridiplantae</taxon>
        <taxon>Streptophyta</taxon>
        <taxon>Embryophyta</taxon>
        <taxon>Tracheophyta</taxon>
        <taxon>Spermatophyta</taxon>
        <taxon>Magnoliopsida</taxon>
        <taxon>Liliopsida</taxon>
        <taxon>Poales</taxon>
        <taxon>Poaceae</taxon>
        <taxon>BOP clade</taxon>
        <taxon>Pooideae</taxon>
        <taxon>Triticodae</taxon>
        <taxon>Triticeae</taxon>
        <taxon>Triticinae</taxon>
        <taxon>Aegilops</taxon>
    </lineage>
</organism>
<reference evidence="4" key="1">
    <citation type="submission" date="2015-06" db="UniProtKB">
        <authorList>
            <consortium name="EnsemblPlants"/>
        </authorList>
    </citation>
    <scope>IDENTIFICATION</scope>
</reference>
<keyword evidence="2" id="KW-0067">ATP-binding</keyword>
<evidence type="ECO:0000256" key="2">
    <source>
        <dbReference type="ARBA" id="ARBA00022840"/>
    </source>
</evidence>
<keyword evidence="1" id="KW-0547">Nucleotide-binding</keyword>
<dbReference type="EnsemblPlants" id="EMT24752">
    <property type="protein sequence ID" value="EMT24752"/>
    <property type="gene ID" value="F775_29665"/>
</dbReference>
<sequence length="196" mass="21573">MARSRMCLVNKRFLIAGGGAPEIEMSMQLAAWSKELHGMESYCIKEFADALEVIPYTLAENAGLNPIAIVTELRNRHAKGEKNTGINVRKGQITNILEENVVQPLLVSTSAISLACECVRMILKIDDIVTVRTQCLMITDAHLFNTNFGPSISCNHTVGGAVAQMHNWFFPFLSCLANLLPRLTNKNSEVPSADLK</sequence>
<dbReference type="InterPro" id="IPR002423">
    <property type="entry name" value="Cpn60/GroEL/TCP-1"/>
</dbReference>
<dbReference type="Gene3D" id="1.10.560.10">
    <property type="entry name" value="GroEL-like equatorial domain"/>
    <property type="match status" value="1"/>
</dbReference>
<keyword evidence="3" id="KW-0143">Chaperone</keyword>
<accession>M8CCB6</accession>
<dbReference type="InterPro" id="IPR017998">
    <property type="entry name" value="Chaperone_TCP-1"/>
</dbReference>
<dbReference type="ExpressionAtlas" id="M8CCB6">
    <property type="expression patterns" value="baseline"/>
</dbReference>
<evidence type="ECO:0000256" key="3">
    <source>
        <dbReference type="ARBA" id="ARBA00023186"/>
    </source>
</evidence>
<dbReference type="GO" id="GO:0140662">
    <property type="term" value="F:ATP-dependent protein folding chaperone"/>
    <property type="evidence" value="ECO:0007669"/>
    <property type="project" value="InterPro"/>
</dbReference>
<dbReference type="GO" id="GO:0005524">
    <property type="term" value="F:ATP binding"/>
    <property type="evidence" value="ECO:0007669"/>
    <property type="project" value="UniProtKB-KW"/>
</dbReference>
<protein>
    <submittedName>
        <fullName evidence="4">T-complex protein 1 subunit delta</fullName>
    </submittedName>
</protein>